<dbReference type="EMBL" id="GDID01000423">
    <property type="protein sequence ID" value="JAP96183.1"/>
    <property type="molecule type" value="Transcribed_RNA"/>
</dbReference>
<accession>A0A146KHP3</accession>
<reference evidence="1" key="1">
    <citation type="submission" date="2015-07" db="EMBL/GenBank/DDBJ databases">
        <title>Adaptation to a free-living lifestyle via gene acquisitions in the diplomonad Trepomonas sp. PC1.</title>
        <authorList>
            <person name="Xu F."/>
            <person name="Jerlstrom-Hultqvist J."/>
            <person name="Kolisko M."/>
            <person name="Simpson A.G.B."/>
            <person name="Roger A.J."/>
            <person name="Svard S.G."/>
            <person name="Andersson J.O."/>
        </authorList>
    </citation>
    <scope>NUCLEOTIDE SEQUENCE</scope>
    <source>
        <strain evidence="1">PC1</strain>
    </source>
</reference>
<sequence>ILSLQFISIDSKTKQFRLQNGKQIVFHGLNAVAKGFPYFPNISGEFNFEYSFNDDDIMFLKQNSINMIRLGVMWPGVE</sequence>
<name>A0A146KHP3_9EUKA</name>
<dbReference type="AlphaFoldDB" id="A0A146KHP3"/>
<dbReference type="InterPro" id="IPR017853">
    <property type="entry name" value="GH"/>
</dbReference>
<proteinExistence type="predicted"/>
<feature type="non-terminal residue" evidence="1">
    <location>
        <position position="1"/>
    </location>
</feature>
<dbReference type="SUPFAM" id="SSF51445">
    <property type="entry name" value="(Trans)glycosidases"/>
    <property type="match status" value="1"/>
</dbReference>
<protein>
    <submittedName>
        <fullName evidence="1">Uncharacterized protein</fullName>
    </submittedName>
</protein>
<gene>
    <name evidence="1" type="ORF">TPC1_10564</name>
</gene>
<evidence type="ECO:0000313" key="1">
    <source>
        <dbReference type="EMBL" id="JAP96183.1"/>
    </source>
</evidence>
<feature type="non-terminal residue" evidence="1">
    <location>
        <position position="78"/>
    </location>
</feature>
<organism evidence="1">
    <name type="scientific">Trepomonas sp. PC1</name>
    <dbReference type="NCBI Taxonomy" id="1076344"/>
    <lineage>
        <taxon>Eukaryota</taxon>
        <taxon>Metamonada</taxon>
        <taxon>Diplomonadida</taxon>
        <taxon>Hexamitidae</taxon>
        <taxon>Hexamitinae</taxon>
        <taxon>Trepomonas</taxon>
    </lineage>
</organism>
<dbReference type="Gene3D" id="3.20.20.80">
    <property type="entry name" value="Glycosidases"/>
    <property type="match status" value="1"/>
</dbReference>